<dbReference type="InterPro" id="IPR052527">
    <property type="entry name" value="Metal_cation-efflux_comp"/>
</dbReference>
<dbReference type="STRING" id="43989.cce_3486"/>
<protein>
    <recommendedName>
        <fullName evidence="8">Steroid 5-alpha reductase C-terminal domain-containing protein</fullName>
    </recommendedName>
</protein>
<evidence type="ECO:0000256" key="1">
    <source>
        <dbReference type="ARBA" id="ARBA00004127"/>
    </source>
</evidence>
<dbReference type="HOGENOM" id="CLU_065200_2_0_3"/>
<feature type="transmembrane region" description="Helical" evidence="5">
    <location>
        <begin position="149"/>
        <end position="177"/>
    </location>
</feature>
<comment type="subcellular location">
    <subcellularLocation>
        <location evidence="1">Endomembrane system</location>
        <topology evidence="1">Multi-pass membrane protein</topology>
    </subcellularLocation>
</comment>
<dbReference type="EMBL" id="CP000806">
    <property type="protein sequence ID" value="ACB52834.1"/>
    <property type="molecule type" value="Genomic_DNA"/>
</dbReference>
<organism evidence="6 7">
    <name type="scientific">Crocosphaera subtropica (strain ATCC 51142 / BH68)</name>
    <name type="common">Cyanothece sp. (strain ATCC 51142)</name>
    <dbReference type="NCBI Taxonomy" id="43989"/>
    <lineage>
        <taxon>Bacteria</taxon>
        <taxon>Bacillati</taxon>
        <taxon>Cyanobacteriota</taxon>
        <taxon>Cyanophyceae</taxon>
        <taxon>Oscillatoriophycideae</taxon>
        <taxon>Chroococcales</taxon>
        <taxon>Aphanothecaceae</taxon>
        <taxon>Crocosphaera</taxon>
        <taxon>Crocosphaera subtropica</taxon>
    </lineage>
</organism>
<evidence type="ECO:0000256" key="2">
    <source>
        <dbReference type="ARBA" id="ARBA00022692"/>
    </source>
</evidence>
<dbReference type="eggNOG" id="COG2020">
    <property type="taxonomic scope" value="Bacteria"/>
</dbReference>
<evidence type="ECO:0000256" key="3">
    <source>
        <dbReference type="ARBA" id="ARBA00022989"/>
    </source>
</evidence>
<feature type="transmembrane region" description="Helical" evidence="5">
    <location>
        <begin position="27"/>
        <end position="49"/>
    </location>
</feature>
<dbReference type="PANTHER" id="PTHR43847:SF1">
    <property type="entry name" value="BLL3993 PROTEIN"/>
    <property type="match status" value="1"/>
</dbReference>
<dbReference type="GO" id="GO:0012505">
    <property type="term" value="C:endomembrane system"/>
    <property type="evidence" value="ECO:0007669"/>
    <property type="project" value="UniProtKB-SubCell"/>
</dbReference>
<feature type="transmembrane region" description="Helical" evidence="5">
    <location>
        <begin position="95"/>
        <end position="116"/>
    </location>
</feature>
<dbReference type="Pfam" id="PF04191">
    <property type="entry name" value="PEMT"/>
    <property type="match status" value="1"/>
</dbReference>
<keyword evidence="4 5" id="KW-0472">Membrane</keyword>
<dbReference type="Gene3D" id="1.20.120.1630">
    <property type="match status" value="1"/>
</dbReference>
<feature type="transmembrane region" description="Helical" evidence="5">
    <location>
        <begin position="69"/>
        <end position="88"/>
    </location>
</feature>
<evidence type="ECO:0008006" key="8">
    <source>
        <dbReference type="Google" id="ProtNLM"/>
    </source>
</evidence>
<keyword evidence="7" id="KW-1185">Reference proteome</keyword>
<dbReference type="KEGG" id="cyt:cce_3486"/>
<evidence type="ECO:0000313" key="6">
    <source>
        <dbReference type="EMBL" id="ACB52834.1"/>
    </source>
</evidence>
<name>B1WZT5_CROS5</name>
<evidence type="ECO:0000256" key="5">
    <source>
        <dbReference type="SAM" id="Phobius"/>
    </source>
</evidence>
<accession>B1WZT5</accession>
<evidence type="ECO:0000256" key="4">
    <source>
        <dbReference type="ARBA" id="ARBA00023136"/>
    </source>
</evidence>
<proteinExistence type="predicted"/>
<keyword evidence="3 5" id="KW-1133">Transmembrane helix</keyword>
<dbReference type="InterPro" id="IPR007318">
    <property type="entry name" value="Phopholipid_MeTrfase"/>
</dbReference>
<gene>
    <name evidence="6" type="ordered locus">cce_3486</name>
</gene>
<evidence type="ECO:0000313" key="7">
    <source>
        <dbReference type="Proteomes" id="UP000001203"/>
    </source>
</evidence>
<dbReference type="PANTHER" id="PTHR43847">
    <property type="entry name" value="BLL3993 PROTEIN"/>
    <property type="match status" value="1"/>
</dbReference>
<keyword evidence="2 5" id="KW-0812">Transmembrane</keyword>
<dbReference type="Proteomes" id="UP000001203">
    <property type="component" value="Chromosome circular"/>
</dbReference>
<dbReference type="AlphaFoldDB" id="B1WZT5"/>
<reference evidence="6 7" key="1">
    <citation type="journal article" date="2008" name="Proc. Natl. Acad. Sci. U.S.A.">
        <title>The genome of Cyanothece 51142, a unicellular diazotrophic cyanobacterium important in the marine nitrogen cycle.</title>
        <authorList>
            <person name="Welsh E.A."/>
            <person name="Liberton M."/>
            <person name="Stoeckel J."/>
            <person name="Loh T."/>
            <person name="Elvitigala T."/>
            <person name="Wang C."/>
            <person name="Wollam A."/>
            <person name="Fulton R.S."/>
            <person name="Clifton S.W."/>
            <person name="Jacobs J.M."/>
            <person name="Aurora R."/>
            <person name="Ghosh B.K."/>
            <person name="Sherman L.A."/>
            <person name="Smith R.D."/>
            <person name="Wilson R.K."/>
            <person name="Pakrasi H.B."/>
        </authorList>
    </citation>
    <scope>NUCLEOTIDE SEQUENCE [LARGE SCALE GENOMIC DNA]</scope>
    <source>
        <strain evidence="7">ATCC 51142 / BH68</strain>
    </source>
</reference>
<sequence length="205" mass="24185">MEEVYSHYPNLFSIAIILKKEKKMKPIIFWLTVSSDLLLLSSLIGTLVIPKFRAWPPPYQNSWQFYYNWTLFIIAFLGIFLLGIYDWNSFILNHWFRLIIGGILLISGFFLAFWAVKAISIHDSLGLEGELITKGVYNYSRNPEYIGDLILFLGYSLLTNSWMVMITDTGLALWFFLAPFTEEPWLQERYGEEYEKYIEQVPRFM</sequence>